<proteinExistence type="predicted"/>
<feature type="region of interest" description="Disordered" evidence="1">
    <location>
        <begin position="102"/>
        <end position="121"/>
    </location>
</feature>
<dbReference type="EMBL" id="CP118677">
    <property type="protein sequence ID" value="WEA22036.1"/>
    <property type="molecule type" value="Genomic_DNA"/>
</dbReference>
<feature type="signal peptide" evidence="2">
    <location>
        <begin position="1"/>
        <end position="22"/>
    </location>
</feature>
<gene>
    <name evidence="3" type="ORF">PWA60_07520</name>
</gene>
<reference evidence="3" key="1">
    <citation type="submission" date="2023-02" db="EMBL/GenBank/DDBJ databases">
        <title>tmexCD-toprJ-like cluster.</title>
        <authorList>
            <person name="Gao X."/>
            <person name="Wang C."/>
            <person name="Liu J."/>
        </authorList>
    </citation>
    <scope>NUCLEOTIDE SEQUENCE</scope>
    <source>
        <strain evidence="3">GDW21C697WI</strain>
    </source>
</reference>
<evidence type="ECO:0000256" key="2">
    <source>
        <dbReference type="SAM" id="SignalP"/>
    </source>
</evidence>
<feature type="chain" id="PRO_5042515160" evidence="2">
    <location>
        <begin position="23"/>
        <end position="121"/>
    </location>
</feature>
<name>A0AAJ5V2L7_9PSED</name>
<keyword evidence="2" id="KW-0732">Signal</keyword>
<evidence type="ECO:0000313" key="3">
    <source>
        <dbReference type="EMBL" id="WEA22036.1"/>
    </source>
</evidence>
<sequence length="121" mass="12629">MRLMPALLALLPLLPLSTLATAAASPETLRWAIETSNRNPGHYRIDIAAVGKPPYVIRPSHALPEIKGPVSITGLAWAREGQYIAIDGSAYIKDQGVRTCPGALPGSGSASPVRATSSTAT</sequence>
<evidence type="ECO:0000256" key="1">
    <source>
        <dbReference type="SAM" id="MobiDB-lite"/>
    </source>
</evidence>
<dbReference type="AlphaFoldDB" id="A0AAJ5V2L7"/>
<accession>A0AAJ5V2L7</accession>
<protein>
    <submittedName>
        <fullName evidence="3">Uncharacterized protein</fullName>
    </submittedName>
</protein>
<organism evidence="3 4">
    <name type="scientific">Pseudomonas juntendi</name>
    <dbReference type="NCBI Taxonomy" id="2666183"/>
    <lineage>
        <taxon>Bacteria</taxon>
        <taxon>Pseudomonadati</taxon>
        <taxon>Pseudomonadota</taxon>
        <taxon>Gammaproteobacteria</taxon>
        <taxon>Pseudomonadales</taxon>
        <taxon>Pseudomonadaceae</taxon>
        <taxon>Pseudomonas</taxon>
    </lineage>
</organism>
<feature type="compositionally biased region" description="Polar residues" evidence="1">
    <location>
        <begin position="108"/>
        <end position="121"/>
    </location>
</feature>
<evidence type="ECO:0000313" key="4">
    <source>
        <dbReference type="Proteomes" id="UP001217631"/>
    </source>
</evidence>
<dbReference type="Proteomes" id="UP001217631">
    <property type="component" value="Chromosome"/>
</dbReference>